<dbReference type="PANTHER" id="PTHR11130">
    <property type="entry name" value="GLUTATHIONE SYNTHETASE"/>
    <property type="match status" value="1"/>
</dbReference>
<dbReference type="Gene3D" id="3.40.50.1760">
    <property type="entry name" value="Glutathione synthase, substrate-binding domain superfamily, eukaryotic"/>
    <property type="match status" value="1"/>
</dbReference>
<dbReference type="SUPFAM" id="SSF52440">
    <property type="entry name" value="PreATP-grasp domain"/>
    <property type="match status" value="1"/>
</dbReference>
<dbReference type="SUPFAM" id="SSF56059">
    <property type="entry name" value="Glutathione synthetase ATP-binding domain-like"/>
    <property type="match status" value="1"/>
</dbReference>
<dbReference type="Proteomes" id="UP000660262">
    <property type="component" value="Unassembled WGS sequence"/>
</dbReference>
<dbReference type="GO" id="GO:0005524">
    <property type="term" value="F:ATP binding"/>
    <property type="evidence" value="ECO:0007669"/>
    <property type="project" value="InterPro"/>
</dbReference>
<evidence type="ECO:0000313" key="3">
    <source>
        <dbReference type="Proteomes" id="UP000660262"/>
    </source>
</evidence>
<gene>
    <name evidence="2" type="ORF">PPROV_000883900</name>
</gene>
<accession>A0A830HRI8</accession>
<reference evidence="2" key="1">
    <citation type="submission" date="2020-10" db="EMBL/GenBank/DDBJ databases">
        <title>Unveiling of a novel bifunctional photoreceptor, Dualchrome1, isolated from a cosmopolitan green alga.</title>
        <authorList>
            <person name="Suzuki S."/>
            <person name="Kawachi M."/>
        </authorList>
    </citation>
    <scope>NUCLEOTIDE SEQUENCE</scope>
    <source>
        <strain evidence="2">NIES 2893</strain>
    </source>
</reference>
<evidence type="ECO:0000313" key="2">
    <source>
        <dbReference type="EMBL" id="GHP10106.1"/>
    </source>
</evidence>
<feature type="domain" description="Glutathione synthase substrate-binding" evidence="1">
    <location>
        <begin position="350"/>
        <end position="493"/>
    </location>
</feature>
<dbReference type="EMBL" id="BNJQ01000027">
    <property type="protein sequence ID" value="GHP10106.1"/>
    <property type="molecule type" value="Genomic_DNA"/>
</dbReference>
<dbReference type="InterPro" id="IPR004887">
    <property type="entry name" value="GSH_synth_subst-bd"/>
</dbReference>
<dbReference type="InterPro" id="IPR037013">
    <property type="entry name" value="GSH-S_sub-bd_sf"/>
</dbReference>
<sequence length="687" mass="72688">MAAAPFGAAPVISDGQYTSTLYGWIRDGKYADVELVLRAKLRESPKSQLVTAAHGFIPSLAAAAMHSRKCATTTATATKTTSQIKWAARRRALQRRKLVGSTRTPRAAMNDDDVVEPSAGKAFSQQAMTDFCVALACRTGLLYGPPEQCTPAPTTLVPAAFPRASYERAVQLAPAMTRLADATCVDPAWLEQALAAAARADVFTDALIRVRSAAEPTRAAAAGGGGLTLGVYRSDYMVDEPTGRLLQVELNTVASSFGALSTLVSRMHAAALRFASADAEACGTLDETDDSVLPRTSDVEGWPPAPANVDAAITRHMPENGALEGIAAALAAAHVAHGRIRGTESARRHIVFVVQPGETNVHDQRLLADRLWQHHGIPVIRATLAQLARHAKSSRGSSTPSSSVPCDRLAAALRDVPDFADTADGAAKILADAGYEPGANGGRLFYRGREISVAYFRAGYTPNDYPTAVEWAGRYAIEASSAVSCPSLALQLAGTKKVQQDMADTDELRTALERKAKADGKSAREGGVEDDVASLLDAFAELCAPNTDVVARAAADPQAWVLKPQREGGGNNFYGDGLAEKLKSATAEELDAYILMERIRPASQASWMLRSARPTRVQETLQELGVYSASLTYDGQAIKDMTLDGGGELDRAVSGSALGHLLRTKAATSDEGGVAAGFSVLDSPWLE</sequence>
<dbReference type="GO" id="GO:0004363">
    <property type="term" value="F:glutathione synthase activity"/>
    <property type="evidence" value="ECO:0007669"/>
    <property type="project" value="InterPro"/>
</dbReference>
<dbReference type="Gene3D" id="3.30.1490.50">
    <property type="match status" value="1"/>
</dbReference>
<dbReference type="InterPro" id="IPR014709">
    <property type="entry name" value="Glutathione_synthase_C_euk"/>
</dbReference>
<evidence type="ECO:0000259" key="1">
    <source>
        <dbReference type="Pfam" id="PF03199"/>
    </source>
</evidence>
<protein>
    <recommendedName>
        <fullName evidence="1">Glutathione synthase substrate-binding domain-containing protein</fullName>
    </recommendedName>
</protein>
<dbReference type="PANTHER" id="PTHR11130:SF0">
    <property type="entry name" value="GLUTATHIONE SYNTHETASE"/>
    <property type="match status" value="1"/>
</dbReference>
<dbReference type="AlphaFoldDB" id="A0A830HRI8"/>
<dbReference type="GO" id="GO:0005829">
    <property type="term" value="C:cytosol"/>
    <property type="evidence" value="ECO:0007669"/>
    <property type="project" value="TreeGrafter"/>
</dbReference>
<organism evidence="2 3">
    <name type="scientific">Pycnococcus provasolii</name>
    <dbReference type="NCBI Taxonomy" id="41880"/>
    <lineage>
        <taxon>Eukaryota</taxon>
        <taxon>Viridiplantae</taxon>
        <taxon>Chlorophyta</taxon>
        <taxon>Pseudoscourfieldiophyceae</taxon>
        <taxon>Pseudoscourfieldiales</taxon>
        <taxon>Pycnococcaceae</taxon>
        <taxon>Pycnococcus</taxon>
    </lineage>
</organism>
<proteinExistence type="predicted"/>
<dbReference type="Pfam" id="PF03917">
    <property type="entry name" value="GSH_synth_ATP"/>
    <property type="match status" value="1"/>
</dbReference>
<name>A0A830HRI8_9CHLO</name>
<dbReference type="Gene3D" id="3.30.470.20">
    <property type="entry name" value="ATP-grasp fold, B domain"/>
    <property type="match status" value="2"/>
</dbReference>
<dbReference type="GO" id="GO:0043295">
    <property type="term" value="F:glutathione binding"/>
    <property type="evidence" value="ECO:0007669"/>
    <property type="project" value="TreeGrafter"/>
</dbReference>
<keyword evidence="3" id="KW-1185">Reference proteome</keyword>
<dbReference type="OrthoDB" id="2020073at2759"/>
<dbReference type="InterPro" id="IPR016185">
    <property type="entry name" value="PreATP-grasp_dom_sf"/>
</dbReference>
<dbReference type="InterPro" id="IPR005615">
    <property type="entry name" value="Glutathione_synthase"/>
</dbReference>
<comment type="caution">
    <text evidence="2">The sequence shown here is derived from an EMBL/GenBank/DDBJ whole genome shotgun (WGS) entry which is preliminary data.</text>
</comment>
<dbReference type="Pfam" id="PF03199">
    <property type="entry name" value="GSH_synthase"/>
    <property type="match status" value="1"/>
</dbReference>